<dbReference type="PANTHER" id="PTHR46565:SF26">
    <property type="entry name" value="COLD SHOCK PROTEIN 2"/>
    <property type="match status" value="1"/>
</dbReference>
<feature type="compositionally biased region" description="Low complexity" evidence="1">
    <location>
        <begin position="178"/>
        <end position="187"/>
    </location>
</feature>
<dbReference type="EMBL" id="HBGW01036875">
    <property type="protein sequence ID" value="CAD9560872.1"/>
    <property type="molecule type" value="Transcribed_RNA"/>
</dbReference>
<dbReference type="SUPFAM" id="SSF50249">
    <property type="entry name" value="Nucleic acid-binding proteins"/>
    <property type="match status" value="3"/>
</dbReference>
<gene>
    <name evidence="2" type="ORF">BRAN1462_LOCUS23353</name>
</gene>
<dbReference type="Gene3D" id="2.40.50.140">
    <property type="entry name" value="Nucleic acid-binding proteins"/>
    <property type="match status" value="3"/>
</dbReference>
<reference evidence="2" key="1">
    <citation type="submission" date="2021-01" db="EMBL/GenBank/DDBJ databases">
        <authorList>
            <person name="Corre E."/>
            <person name="Pelletier E."/>
            <person name="Niang G."/>
            <person name="Scheremetjew M."/>
            <person name="Finn R."/>
            <person name="Kale V."/>
            <person name="Holt S."/>
            <person name="Cochrane G."/>
            <person name="Meng A."/>
            <person name="Brown T."/>
            <person name="Cohen L."/>
        </authorList>
    </citation>
    <scope>NUCLEOTIDE SEQUENCE</scope>
    <source>
        <strain evidence="2">RCC3387</strain>
    </source>
</reference>
<feature type="region of interest" description="Disordered" evidence="1">
    <location>
        <begin position="170"/>
        <end position="195"/>
    </location>
</feature>
<dbReference type="PANTHER" id="PTHR46565">
    <property type="entry name" value="COLD SHOCK DOMAIN PROTEIN 2"/>
    <property type="match status" value="1"/>
</dbReference>
<proteinExistence type="predicted"/>
<dbReference type="AlphaFoldDB" id="A0A7S2NUC7"/>
<evidence type="ECO:0000313" key="2">
    <source>
        <dbReference type="EMBL" id="CAD9560872.1"/>
    </source>
</evidence>
<dbReference type="InterPro" id="IPR012340">
    <property type="entry name" value="NA-bd_OB-fold"/>
</dbReference>
<evidence type="ECO:0000256" key="1">
    <source>
        <dbReference type="SAM" id="MobiDB-lite"/>
    </source>
</evidence>
<accession>A0A7S2NUC7</accession>
<sequence length="298" mass="30882">MDKGMGKGFLMGQGPADGATLTGGIKSINAEKGYGFVVSGDLQADLYFKLDPATAAMAPGQQVSFVLRWMRDGKAQAHDLAPALSHGDVVAGCVRMYNDAKGFGFVSSEQTRQDIYFNKAVLPADRQAASAAELIACQVQVSVKLTNDGKPQAQDLALLSGPDFSMLESLKRSREAASDGSADGSAAKRPRQDGFNGGMAAGWGGAAAAVAPALVGKGAGGWESSAPEGATCTGTVRTYNAAKGFGFIGSPNVTTGDVYFKGDKVPPHLQGVPLEGHQVQFLVRYTPDGKAQAAQMQM</sequence>
<name>A0A7S2NUC7_9DINO</name>
<organism evidence="2">
    <name type="scientific">Zooxanthella nutricula</name>
    <dbReference type="NCBI Taxonomy" id="1333877"/>
    <lineage>
        <taxon>Eukaryota</taxon>
        <taxon>Sar</taxon>
        <taxon>Alveolata</taxon>
        <taxon>Dinophyceae</taxon>
        <taxon>Peridiniales</taxon>
        <taxon>Peridiniales incertae sedis</taxon>
        <taxon>Zooxanthella</taxon>
    </lineage>
</organism>
<protein>
    <recommendedName>
        <fullName evidence="3">CSD domain-containing protein</fullName>
    </recommendedName>
</protein>
<evidence type="ECO:0008006" key="3">
    <source>
        <dbReference type="Google" id="ProtNLM"/>
    </source>
</evidence>